<dbReference type="Gene3D" id="2.100.10.20">
    <property type="entry name" value="Vitelline membrane outer layer protein I (VOMI)"/>
    <property type="match status" value="1"/>
</dbReference>
<dbReference type="InterPro" id="IPR036706">
    <property type="entry name" value="VOMI_sf"/>
</dbReference>
<dbReference type="CDD" id="cd00220">
    <property type="entry name" value="VMO-I"/>
    <property type="match status" value="1"/>
</dbReference>
<dbReference type="Pfam" id="PF03762">
    <property type="entry name" value="VOMI"/>
    <property type="match status" value="1"/>
</dbReference>
<name>A0A673GXS9_9TELE</name>
<reference evidence="1" key="1">
    <citation type="submission" date="2025-08" db="UniProtKB">
        <authorList>
            <consortium name="Ensembl"/>
        </authorList>
    </citation>
    <scope>IDENTIFICATION</scope>
</reference>
<evidence type="ECO:0000313" key="1">
    <source>
        <dbReference type="Ensembl" id="ENSSRHP00000018276.1"/>
    </source>
</evidence>
<proteinExistence type="predicted"/>
<dbReference type="Ensembl" id="ENSSRHT00000018852.1">
    <property type="protein sequence ID" value="ENSSRHP00000018276.1"/>
    <property type="gene ID" value="ENSSRHG00000009915.1"/>
</dbReference>
<evidence type="ECO:0000313" key="2">
    <source>
        <dbReference type="Proteomes" id="UP000472270"/>
    </source>
</evidence>
<evidence type="ECO:0008006" key="3">
    <source>
        <dbReference type="Google" id="ProtNLM"/>
    </source>
</evidence>
<dbReference type="SUPFAM" id="SSF51092">
    <property type="entry name" value="Vitelline membrane outer protein-I (VMO-I)"/>
    <property type="match status" value="1"/>
</dbReference>
<dbReference type="AlphaFoldDB" id="A0A673GXS9"/>
<dbReference type="Proteomes" id="UP000472270">
    <property type="component" value="Unassembled WGS sequence"/>
</dbReference>
<dbReference type="PANTHER" id="PTHR18841:SF0">
    <property type="entry name" value="VITELLINE MEMBRANE OUTER LAYER 1 HOMOLOG A-RELATED"/>
    <property type="match status" value="1"/>
</dbReference>
<sequence>MNCINAYEEVLIGSIKKQTGSADRPQTTQKETNNCCLWVFTKPNRINFISIFIDQASAAAMHHFLSVLLVINGLHVSVQTAGRRSARSVNRHYRSWLTVSNGMNWGSWGFKDMCPSGMYAAGFSLKVDEPSYGFWDDNKGLTGIRLHCIRPSRASLGLYEDYASVQSEVGGWGQWTEIKWCPCCFLTAFQLRVESFQGIGDDTAVNNIRFKCSGGSLLHGDGTSWGEWGRWGPTCQGKAICGIKTRIEEPQGSGDNTALNDVRMYCCD</sequence>
<accession>A0A673GXS9</accession>
<reference evidence="1" key="2">
    <citation type="submission" date="2025-09" db="UniProtKB">
        <authorList>
            <consortium name="Ensembl"/>
        </authorList>
    </citation>
    <scope>IDENTIFICATION</scope>
</reference>
<dbReference type="GO" id="GO:0005615">
    <property type="term" value="C:extracellular space"/>
    <property type="evidence" value="ECO:0007669"/>
    <property type="project" value="TreeGrafter"/>
</dbReference>
<organism evidence="1 2">
    <name type="scientific">Sinocyclocheilus rhinocerous</name>
    <dbReference type="NCBI Taxonomy" id="307959"/>
    <lineage>
        <taxon>Eukaryota</taxon>
        <taxon>Metazoa</taxon>
        <taxon>Chordata</taxon>
        <taxon>Craniata</taxon>
        <taxon>Vertebrata</taxon>
        <taxon>Euteleostomi</taxon>
        <taxon>Actinopterygii</taxon>
        <taxon>Neopterygii</taxon>
        <taxon>Teleostei</taxon>
        <taxon>Ostariophysi</taxon>
        <taxon>Cypriniformes</taxon>
        <taxon>Cyprinidae</taxon>
        <taxon>Cyprininae</taxon>
        <taxon>Sinocyclocheilus</taxon>
    </lineage>
</organism>
<keyword evidence="2" id="KW-1185">Reference proteome</keyword>
<dbReference type="InterPro" id="IPR005515">
    <property type="entry name" value="VOMI"/>
</dbReference>
<protein>
    <recommendedName>
        <fullName evidence="3">Vitelline membrane outer layer protein 1 homolog</fullName>
    </recommendedName>
</protein>
<dbReference type="PANTHER" id="PTHR18841">
    <property type="entry name" value="VITELLINE MEMBRANE OUTER LAYER PROTEIN I-RELATED"/>
    <property type="match status" value="1"/>
</dbReference>